<protein>
    <submittedName>
        <fullName evidence="2">Uncharacterized protein</fullName>
    </submittedName>
</protein>
<feature type="non-terminal residue" evidence="2">
    <location>
        <position position="1"/>
    </location>
</feature>
<dbReference type="Proteomes" id="UP000681967">
    <property type="component" value="Unassembled WGS sequence"/>
</dbReference>
<evidence type="ECO:0000313" key="2">
    <source>
        <dbReference type="EMBL" id="CAF5001327.1"/>
    </source>
</evidence>
<feature type="non-terminal residue" evidence="2">
    <location>
        <position position="58"/>
    </location>
</feature>
<accession>A0A8S3DI33</accession>
<comment type="caution">
    <text evidence="2">The sequence shown here is derived from an EMBL/GenBank/DDBJ whole genome shotgun (WGS) entry which is preliminary data.</text>
</comment>
<dbReference type="EMBL" id="CAJOBH010142850">
    <property type="protein sequence ID" value="CAF4813443.1"/>
    <property type="molecule type" value="Genomic_DNA"/>
</dbReference>
<name>A0A8S3DI33_9BILA</name>
<dbReference type="Proteomes" id="UP000681720">
    <property type="component" value="Unassembled WGS sequence"/>
</dbReference>
<proteinExistence type="predicted"/>
<evidence type="ECO:0000313" key="3">
    <source>
        <dbReference type="Proteomes" id="UP000681720"/>
    </source>
</evidence>
<dbReference type="AlphaFoldDB" id="A0A8S3DI33"/>
<gene>
    <name evidence="1" type="ORF">BYL167_LOCUS48660</name>
    <name evidence="2" type="ORF">GIL414_LOCUS57258</name>
</gene>
<sequence length="58" mass="6615">LKPYVSYDVTDIKQGQFLARDLFNATYAKSIADEFKRGQIKAIDDNNEENTEKTNSLS</sequence>
<dbReference type="EMBL" id="CAJOBJ010207479">
    <property type="protein sequence ID" value="CAF5001327.1"/>
    <property type="molecule type" value="Genomic_DNA"/>
</dbReference>
<organism evidence="2 3">
    <name type="scientific">Rotaria magnacalcarata</name>
    <dbReference type="NCBI Taxonomy" id="392030"/>
    <lineage>
        <taxon>Eukaryota</taxon>
        <taxon>Metazoa</taxon>
        <taxon>Spiralia</taxon>
        <taxon>Gnathifera</taxon>
        <taxon>Rotifera</taxon>
        <taxon>Eurotatoria</taxon>
        <taxon>Bdelloidea</taxon>
        <taxon>Philodinida</taxon>
        <taxon>Philodinidae</taxon>
        <taxon>Rotaria</taxon>
    </lineage>
</organism>
<reference evidence="2" key="1">
    <citation type="submission" date="2021-02" db="EMBL/GenBank/DDBJ databases">
        <authorList>
            <person name="Nowell W R."/>
        </authorList>
    </citation>
    <scope>NUCLEOTIDE SEQUENCE</scope>
</reference>
<evidence type="ECO:0000313" key="1">
    <source>
        <dbReference type="EMBL" id="CAF4813443.1"/>
    </source>
</evidence>